<proteinExistence type="predicted"/>
<evidence type="ECO:0000313" key="2">
    <source>
        <dbReference type="EMBL" id="MBA0880607.1"/>
    </source>
</evidence>
<feature type="compositionally biased region" description="Basic and acidic residues" evidence="1">
    <location>
        <begin position="156"/>
        <end position="167"/>
    </location>
</feature>
<evidence type="ECO:0000313" key="3">
    <source>
        <dbReference type="Proteomes" id="UP000593576"/>
    </source>
</evidence>
<evidence type="ECO:0000256" key="1">
    <source>
        <dbReference type="SAM" id="MobiDB-lite"/>
    </source>
</evidence>
<dbReference type="OrthoDB" id="10594339at2759"/>
<reference evidence="2 3" key="1">
    <citation type="journal article" date="2019" name="Genome Biol. Evol.">
        <title>Insights into the evolution of the New World diploid cottons (Gossypium, subgenus Houzingenia) based on genome sequencing.</title>
        <authorList>
            <person name="Grover C.E."/>
            <person name="Arick M.A. 2nd"/>
            <person name="Thrash A."/>
            <person name="Conover J.L."/>
            <person name="Sanders W.S."/>
            <person name="Peterson D.G."/>
            <person name="Frelichowski J.E."/>
            <person name="Scheffler J.A."/>
            <person name="Scheffler B.E."/>
            <person name="Wendel J.F."/>
        </authorList>
    </citation>
    <scope>NUCLEOTIDE SEQUENCE [LARGE SCALE GENOMIC DNA]</scope>
    <source>
        <strain evidence="2">1</strain>
        <tissue evidence="2">Leaf</tissue>
    </source>
</reference>
<organism evidence="2 3">
    <name type="scientific">Gossypium schwendimanii</name>
    <name type="common">Cotton</name>
    <dbReference type="NCBI Taxonomy" id="34291"/>
    <lineage>
        <taxon>Eukaryota</taxon>
        <taxon>Viridiplantae</taxon>
        <taxon>Streptophyta</taxon>
        <taxon>Embryophyta</taxon>
        <taxon>Tracheophyta</taxon>
        <taxon>Spermatophyta</taxon>
        <taxon>Magnoliopsida</taxon>
        <taxon>eudicotyledons</taxon>
        <taxon>Gunneridae</taxon>
        <taxon>Pentapetalae</taxon>
        <taxon>rosids</taxon>
        <taxon>malvids</taxon>
        <taxon>Malvales</taxon>
        <taxon>Malvaceae</taxon>
        <taxon>Malvoideae</taxon>
        <taxon>Gossypium</taxon>
    </lineage>
</organism>
<dbReference type="Proteomes" id="UP000593576">
    <property type="component" value="Unassembled WGS sequence"/>
</dbReference>
<name>A0A7J9NBV0_GOSSC</name>
<protein>
    <submittedName>
        <fullName evidence="2">Uncharacterized protein</fullName>
    </submittedName>
</protein>
<gene>
    <name evidence="2" type="ORF">Goshw_009315</name>
</gene>
<dbReference type="EMBL" id="JABFAF010277840">
    <property type="protein sequence ID" value="MBA0880607.1"/>
    <property type="molecule type" value="Genomic_DNA"/>
</dbReference>
<sequence length="167" mass="18797">MTWFKLPDKPCLLPKGERIRQIHRRRPTGSYMRPQLGGHASSLLSSTPTPNTIPIGAPSLDQYGSYFSGAFTNPMFFTQAPHYTPTYYASTLSSGIFFAPPPSLAAFYPLPSTTPIYLPLPIIPAFYPQLKPKMQRHSSMKEQDEFEGNDGDENQDQEHDRGEDEND</sequence>
<keyword evidence="3" id="KW-1185">Reference proteome</keyword>
<feature type="region of interest" description="Disordered" evidence="1">
    <location>
        <begin position="133"/>
        <end position="167"/>
    </location>
</feature>
<feature type="compositionally biased region" description="Acidic residues" evidence="1">
    <location>
        <begin position="144"/>
        <end position="155"/>
    </location>
</feature>
<comment type="caution">
    <text evidence="2">The sequence shown here is derived from an EMBL/GenBank/DDBJ whole genome shotgun (WGS) entry which is preliminary data.</text>
</comment>
<accession>A0A7J9NBV0</accession>
<dbReference type="AlphaFoldDB" id="A0A7J9NBV0"/>